<evidence type="ECO:0000256" key="2">
    <source>
        <dbReference type="SAM" id="Phobius"/>
    </source>
</evidence>
<feature type="compositionally biased region" description="Basic and acidic residues" evidence="1">
    <location>
        <begin position="402"/>
        <end position="411"/>
    </location>
</feature>
<feature type="compositionally biased region" description="Basic and acidic residues" evidence="1">
    <location>
        <begin position="346"/>
        <end position="395"/>
    </location>
</feature>
<feature type="compositionally biased region" description="Basic and acidic residues" evidence="1">
    <location>
        <begin position="893"/>
        <end position="928"/>
    </location>
</feature>
<evidence type="ECO:0000256" key="3">
    <source>
        <dbReference type="SAM" id="SignalP"/>
    </source>
</evidence>
<keyword evidence="2" id="KW-1133">Transmembrane helix</keyword>
<comment type="caution">
    <text evidence="5">The sequence shown here is derived from an EMBL/GenBank/DDBJ whole genome shotgun (WGS) entry which is preliminary data.</text>
</comment>
<feature type="compositionally biased region" description="Basic residues" evidence="1">
    <location>
        <begin position="1084"/>
        <end position="1097"/>
    </location>
</feature>
<feature type="region of interest" description="Disordered" evidence="1">
    <location>
        <begin position="344"/>
        <end position="950"/>
    </location>
</feature>
<evidence type="ECO:0000313" key="5">
    <source>
        <dbReference type="EMBL" id="CAG2219348.1"/>
    </source>
</evidence>
<feature type="transmembrane region" description="Helical" evidence="2">
    <location>
        <begin position="312"/>
        <end position="336"/>
    </location>
</feature>
<evidence type="ECO:0000313" key="6">
    <source>
        <dbReference type="Proteomes" id="UP000683360"/>
    </source>
</evidence>
<evidence type="ECO:0000259" key="4">
    <source>
        <dbReference type="Pfam" id="PF23069"/>
    </source>
</evidence>
<feature type="compositionally biased region" description="Basic and acidic residues" evidence="1">
    <location>
        <begin position="872"/>
        <end position="883"/>
    </location>
</feature>
<feature type="compositionally biased region" description="Basic and acidic residues" evidence="1">
    <location>
        <begin position="1009"/>
        <end position="1026"/>
    </location>
</feature>
<accession>A0A8S3SS38</accession>
<feature type="domain" description="DUF7042" evidence="4">
    <location>
        <begin position="173"/>
        <end position="277"/>
    </location>
</feature>
<sequence length="1433" mass="164480">MIWIFVLCVFVSRIAVIEPACSNPLPFAGSSTWRTSSRGTWTINAGQTQIQNFEVTTSSATGPVKYTMDCEDDTTDTDGYTLLKSSTTVNLFGGPKNIYVCVKFEQKDASSTDSYLYYFGSSSTTLAAGTYERIILLPTSSTFNFDSLCADKSTAAERTHVAIKDGTEDSAAITCPTSIHGTFSYSDTTCTSTFLDVCSTLTQFYFNYTVCADEQIFSAVGQLLCVFTSTSGNNNYLTLYNKDASPTYQYACLVYSTSDTIVSASINPKECFDSTLQTPTSTVHPDGVTRTFTNYGDSVCYPSSSPTSTNLLWLYILIAIIIILIIIAIIILICYLKRKKKRKEQKKADEESLHPSESEEEEKRNDEEQKREEKKREKQKREPSPIPVKDEDRNSIDSGIQQDKKEEEKAKKVTYSIMSDNSKTDYQGDFHHNSDSEEDKREEKEEEQQKSDENSNDMSQENDNLTEEANIDKEIQNNEIINNNTDDKENIDNDQILKPENDYINNDNIENSVGENDNGIEENKTIDQEIIKNDQNEQMEQSKEIENDDGTETKTDPKDKTIDDNSNPLQNNSIEFNEKEGDAKDNNEPKNDVHEDQTPQNETKIEIEDDNSDNNVAEKQNRKVKIYERVDLDDNLDQRKPDDVTGEKNTEQITQTIKVKEQEDEQKEDVDDEAENSGSEGTASSSRVTTPDPEEIERNIRKIGMKKSTDFKPQGDLSKVLVTRKMEEQKRKEKDHGKWTKMKNIFRVKAKKIKVASYQNNDNKDNKREDGRNSDSDDERLHREKTIAPFMKEYHYKKQMDHVLDEQHVREGKPDFKDRIKDSDDDDEEFGGIIDDEKKRREHEKIEQTRIEQLNEKNKHEGKKPLQSSKNAGEKRHTKGSEHMRKKQINGDQGKEMDELERAKRKQRTEDQGKDSGVDSPDFKKETSFIENNEEMEAVEMTEPPPGYIRDSTGQIIRLYDGKVMTQEEMQSIFPTARLGMLFHVPRLKRTSHGRPTGEYIEDPFGPKLENDKESIRNVELKEDHSKPKHPRSSKGSARRDIKEKTVAFDMDDGQSMNSDILMVEDEDEWKHRRDSSTTNRELLRKRLFKNKRKSRSHGGADNKMFMSDDGRPRELSDLVRVIPQNSANKYLLNGRAPIPGSVVSRNDSMKNKFDHEQQQMYREGLATDKKILERSPSLKRPPGVPRQAFTEQDPDDIRVSIDNEENENRLQRQENGINIGSDDEFFLVGDDGEQQPEQFFTHTRRPGQTTVRPLPGSHDMFCHKHDMRHALPWSLINQYQIRESSLLDINSVSKHHTMSKSAGNVKRDMDDRRLRELLEELYKDKKYFDHVIDTTEPNTEPIIDERDLAEHGRGFLLDRAEFWDGRGVHIPRPPTTALGLRLSRMNTNMLDSGRVSNISYASTVTPPPHPEQQQETPKQPKEAFVKREHTVC</sequence>
<dbReference type="PANTHER" id="PTHR36812">
    <property type="entry name" value="NEUROFILAMENT TRIPLET M PROTEIN-LIKE PROTEIN"/>
    <property type="match status" value="1"/>
</dbReference>
<feature type="compositionally biased region" description="Basic residues" evidence="1">
    <location>
        <begin position="739"/>
        <end position="754"/>
    </location>
</feature>
<gene>
    <name evidence="5" type="ORF">MEDL_32882</name>
</gene>
<dbReference type="EMBL" id="CAJPWZ010001628">
    <property type="protein sequence ID" value="CAG2219348.1"/>
    <property type="molecule type" value="Genomic_DNA"/>
</dbReference>
<feature type="compositionally biased region" description="Basic and acidic residues" evidence="1">
    <location>
        <begin position="422"/>
        <end position="453"/>
    </location>
</feature>
<feature type="chain" id="PRO_5035904317" description="DUF7042 domain-containing protein" evidence="3">
    <location>
        <begin position="20"/>
        <end position="1433"/>
    </location>
</feature>
<dbReference type="PANTHER" id="PTHR36812:SF9">
    <property type="entry name" value="MYB-LIKE PROTEIN X ISOFORM X1"/>
    <property type="match status" value="1"/>
</dbReference>
<feature type="compositionally biased region" description="Basic and acidic residues" evidence="1">
    <location>
        <begin position="724"/>
        <end position="738"/>
    </location>
</feature>
<feature type="region of interest" description="Disordered" evidence="1">
    <location>
        <begin position="990"/>
        <end position="1046"/>
    </location>
</feature>
<feature type="compositionally biased region" description="Low complexity" evidence="1">
    <location>
        <begin position="502"/>
        <end position="511"/>
    </location>
</feature>
<name>A0A8S3SS38_MYTED</name>
<feature type="compositionally biased region" description="Basic and acidic residues" evidence="1">
    <location>
        <begin position="835"/>
        <end position="859"/>
    </location>
</feature>
<dbReference type="Proteomes" id="UP000683360">
    <property type="component" value="Unassembled WGS sequence"/>
</dbReference>
<keyword evidence="3" id="KW-0732">Signal</keyword>
<feature type="compositionally biased region" description="Basic and acidic residues" evidence="1">
    <location>
        <begin position="619"/>
        <end position="650"/>
    </location>
</feature>
<feature type="region of interest" description="Disordered" evidence="1">
    <location>
        <begin position="1069"/>
        <end position="1112"/>
    </location>
</feature>
<feature type="signal peptide" evidence="3">
    <location>
        <begin position="1"/>
        <end position="19"/>
    </location>
</feature>
<feature type="compositionally biased region" description="Basic and acidic residues" evidence="1">
    <location>
        <begin position="521"/>
        <end position="563"/>
    </location>
</feature>
<protein>
    <recommendedName>
        <fullName evidence="4">DUF7042 domain-containing protein</fullName>
    </recommendedName>
</protein>
<reference evidence="5" key="1">
    <citation type="submission" date="2021-03" db="EMBL/GenBank/DDBJ databases">
        <authorList>
            <person name="Bekaert M."/>
        </authorList>
    </citation>
    <scope>NUCLEOTIDE SEQUENCE</scope>
</reference>
<dbReference type="InterPro" id="IPR055470">
    <property type="entry name" value="DUF7042"/>
</dbReference>
<feature type="compositionally biased region" description="Acidic residues" evidence="1">
    <location>
        <begin position="662"/>
        <end position="675"/>
    </location>
</feature>
<feature type="compositionally biased region" description="Basic and acidic residues" evidence="1">
    <location>
        <begin position="762"/>
        <end position="822"/>
    </location>
</feature>
<keyword evidence="6" id="KW-1185">Reference proteome</keyword>
<organism evidence="5 6">
    <name type="scientific">Mytilus edulis</name>
    <name type="common">Blue mussel</name>
    <dbReference type="NCBI Taxonomy" id="6550"/>
    <lineage>
        <taxon>Eukaryota</taxon>
        <taxon>Metazoa</taxon>
        <taxon>Spiralia</taxon>
        <taxon>Lophotrochozoa</taxon>
        <taxon>Mollusca</taxon>
        <taxon>Bivalvia</taxon>
        <taxon>Autobranchia</taxon>
        <taxon>Pteriomorphia</taxon>
        <taxon>Mytilida</taxon>
        <taxon>Mytiloidea</taxon>
        <taxon>Mytilidae</taxon>
        <taxon>Mytilinae</taxon>
        <taxon>Mytilus</taxon>
    </lineage>
</organism>
<feature type="compositionally biased region" description="Polar residues" evidence="1">
    <location>
        <begin position="676"/>
        <end position="689"/>
    </location>
</feature>
<keyword evidence="2" id="KW-0472">Membrane</keyword>
<feature type="compositionally biased region" description="Basic and acidic residues" evidence="1">
    <location>
        <begin position="576"/>
        <end position="597"/>
    </location>
</feature>
<feature type="compositionally biased region" description="Polar residues" evidence="1">
    <location>
        <begin position="565"/>
        <end position="575"/>
    </location>
</feature>
<feature type="compositionally biased region" description="Basic and acidic residues" evidence="1">
    <location>
        <begin position="485"/>
        <end position="501"/>
    </location>
</feature>
<feature type="region of interest" description="Disordered" evidence="1">
    <location>
        <begin position="1401"/>
        <end position="1433"/>
    </location>
</feature>
<keyword evidence="2" id="KW-0812">Transmembrane</keyword>
<feature type="compositionally biased region" description="Basic and acidic residues" evidence="1">
    <location>
        <begin position="1419"/>
        <end position="1433"/>
    </location>
</feature>
<dbReference type="OrthoDB" id="6132138at2759"/>
<proteinExistence type="predicted"/>
<evidence type="ECO:0000256" key="1">
    <source>
        <dbReference type="SAM" id="MobiDB-lite"/>
    </source>
</evidence>
<dbReference type="Pfam" id="PF23069">
    <property type="entry name" value="DUF7042"/>
    <property type="match status" value="1"/>
</dbReference>